<evidence type="ECO:0000256" key="4">
    <source>
        <dbReference type="SAM" id="MobiDB-lite"/>
    </source>
</evidence>
<accession>A0ABR0JL91</accession>
<evidence type="ECO:0000313" key="7">
    <source>
        <dbReference type="Proteomes" id="UP001345691"/>
    </source>
</evidence>
<proteinExistence type="inferred from homology"/>
<evidence type="ECO:0000259" key="5">
    <source>
        <dbReference type="Pfam" id="PF01156"/>
    </source>
</evidence>
<evidence type="ECO:0000256" key="1">
    <source>
        <dbReference type="ARBA" id="ARBA00009176"/>
    </source>
</evidence>
<comment type="caution">
    <text evidence="6">The sequence shown here is derived from an EMBL/GenBank/DDBJ whole genome shotgun (WGS) entry which is preliminary data.</text>
</comment>
<name>A0ABR0JL91_9EURO</name>
<keyword evidence="2" id="KW-0378">Hydrolase</keyword>
<sequence>MAPKNRIIIDTDPGVDDVLAILLAFAAKAEDLEVMLISLTFGNVDVRSCLRNVVAIFHILEKELKWREEQGQPIGFEGITKYKPIVAIGADEPLQDTIESADYFHGIDGLAGTHTTHPHFSPEENWKNLFEEPPVEDDLTKKAREQTKIEDVPTQSFTPSLVPAHKEILRLLRENEPDTITLIAIGPLTNFALAASEDPETFLRCKEVVTMGGTVDGIGNVTPVAEFNVYADPYAAARVYALSSPIPSSTMPVPMEGERSVHMPTYPPKLSKQLKLTLMSLDITEHHMLSRREFNAHASSLAAKASPLAQWMTAFMTPMLDKMERLHHGHEGEGAALALHDPLCVWYVLTQEDDRWKPSSRSPEDIRIETAGQWTRGMTVGDKRSRKRRNSDGEVPHDRGNWLGNRSGNRVYRMLESPGRGVAAVYLLDTIFGPK</sequence>
<feature type="domain" description="Inosine/uridine-preferring nucleoside hydrolase" evidence="5">
    <location>
        <begin position="7"/>
        <end position="393"/>
    </location>
</feature>
<dbReference type="PANTHER" id="PTHR12304:SF56">
    <property type="entry name" value="HYDROLASE, PUTATIVE (AFU_ORTHOLOGUE AFUA_1G11790)-RELATED"/>
    <property type="match status" value="1"/>
</dbReference>
<feature type="compositionally biased region" description="Basic and acidic residues" evidence="4">
    <location>
        <begin position="390"/>
        <end position="400"/>
    </location>
</feature>
<comment type="similarity">
    <text evidence="1">Belongs to the IUNH family.</text>
</comment>
<evidence type="ECO:0000313" key="6">
    <source>
        <dbReference type="EMBL" id="KAK5066224.1"/>
    </source>
</evidence>
<dbReference type="EMBL" id="JAVRRF010000004">
    <property type="protein sequence ID" value="KAK5066224.1"/>
    <property type="molecule type" value="Genomic_DNA"/>
</dbReference>
<gene>
    <name evidence="6" type="ORF">LTR69_002742</name>
</gene>
<dbReference type="Gene3D" id="3.90.245.10">
    <property type="entry name" value="Ribonucleoside hydrolase-like"/>
    <property type="match status" value="1"/>
</dbReference>
<organism evidence="6 7">
    <name type="scientific">Exophiala sideris</name>
    <dbReference type="NCBI Taxonomy" id="1016849"/>
    <lineage>
        <taxon>Eukaryota</taxon>
        <taxon>Fungi</taxon>
        <taxon>Dikarya</taxon>
        <taxon>Ascomycota</taxon>
        <taxon>Pezizomycotina</taxon>
        <taxon>Eurotiomycetes</taxon>
        <taxon>Chaetothyriomycetidae</taxon>
        <taxon>Chaetothyriales</taxon>
        <taxon>Herpotrichiellaceae</taxon>
        <taxon>Exophiala</taxon>
    </lineage>
</organism>
<keyword evidence="3" id="KW-0326">Glycosidase</keyword>
<evidence type="ECO:0000256" key="3">
    <source>
        <dbReference type="ARBA" id="ARBA00023295"/>
    </source>
</evidence>
<dbReference type="PANTHER" id="PTHR12304">
    <property type="entry name" value="INOSINE-URIDINE PREFERRING NUCLEOSIDE HYDROLASE"/>
    <property type="match status" value="1"/>
</dbReference>
<feature type="region of interest" description="Disordered" evidence="4">
    <location>
        <begin position="377"/>
        <end position="402"/>
    </location>
</feature>
<dbReference type="InterPro" id="IPR023186">
    <property type="entry name" value="IUNH"/>
</dbReference>
<reference evidence="6 7" key="1">
    <citation type="submission" date="2023-08" db="EMBL/GenBank/DDBJ databases">
        <title>Black Yeasts Isolated from many extreme environments.</title>
        <authorList>
            <person name="Coleine C."/>
            <person name="Stajich J.E."/>
            <person name="Selbmann L."/>
        </authorList>
    </citation>
    <scope>NUCLEOTIDE SEQUENCE [LARGE SCALE GENOMIC DNA]</scope>
    <source>
        <strain evidence="6 7">CCFEE 6328</strain>
    </source>
</reference>
<dbReference type="InterPro" id="IPR036452">
    <property type="entry name" value="Ribo_hydro-like"/>
</dbReference>
<keyword evidence="7" id="KW-1185">Reference proteome</keyword>
<evidence type="ECO:0000256" key="2">
    <source>
        <dbReference type="ARBA" id="ARBA00022801"/>
    </source>
</evidence>
<protein>
    <recommendedName>
        <fullName evidence="5">Inosine/uridine-preferring nucleoside hydrolase domain-containing protein</fullName>
    </recommendedName>
</protein>
<dbReference type="Pfam" id="PF01156">
    <property type="entry name" value="IU_nuc_hydro"/>
    <property type="match status" value="1"/>
</dbReference>
<dbReference type="SUPFAM" id="SSF53590">
    <property type="entry name" value="Nucleoside hydrolase"/>
    <property type="match status" value="1"/>
</dbReference>
<dbReference type="InterPro" id="IPR001910">
    <property type="entry name" value="Inosine/uridine_hydrolase_dom"/>
</dbReference>
<dbReference type="Proteomes" id="UP001345691">
    <property type="component" value="Unassembled WGS sequence"/>
</dbReference>